<comment type="caution">
    <text evidence="2">The sequence shown here is derived from an EMBL/GenBank/DDBJ whole genome shotgun (WGS) entry which is preliminary data.</text>
</comment>
<evidence type="ECO:0000313" key="3">
    <source>
        <dbReference type="Proteomes" id="UP000265618"/>
    </source>
</evidence>
<feature type="region of interest" description="Disordered" evidence="1">
    <location>
        <begin position="1"/>
        <end position="23"/>
    </location>
</feature>
<sequence length="741" mass="81796">MLPPNGTRGRKSRTRGVYDSPSGTAARQLLNSAFLPSIPTDTARSSGTSSLYSFGNSAYAQFDVEGDHEGTSQTGGVSDIRALSRLSQSGRTKTKKFVTPSVASLSRRPLHPASRTISIGRRLASQMKSGAEAVSYFAAANDAPLKLVYCRSTTSPRDPVYLPYDLAVMKHEDTEFLDEWFTISAQGIVHTTKTGSTHTTLSDWIRDATTFRQLRSLPFFRDFVIRRAFSRWSREVRRKQFMKNRALIGQTLFTAKPHFLSALLQARALCYRIECLTGIVLGRDSDARDGHRDVYTPEQWEVAQAACRAKAAGCSSATPSPVDEATLLAAEREAALKKQQFEMNMARLKQSEMMPQYQQQYQQQYQPQYQQPQGDQTAVLAQYQAYLQAQGMDVDEDMMPAMQQPAQAAPAPAPVHVPAPAPVAVQAPAPVPTPKAPVSVPGGAPPVAAPGTTTAGWDNAPMAVVKEEPVVIEEPAPAEDVLDDPWAQAIPDTEAQAVIDDPWAVIPPATTTAPAVQPVVQAPVQAPAQDMMHDMGMGGAPPQQQQGWSQDPWQQQAPVQTQPQVQSQWDQSGMWQGPQDTRGPAPMAISTAPRYRPQAQVNHMGSALKAGLLAGSMQEGESDQDRLLRERASLEDYKMRFLKRVTKQKEKEKAMKEAQAAQMAMAQGQPEQPKKESKKEPDDAAKYTEDRMHQQVQKMVVYGLRHLMRDGRVSDDLIDQSYLQTKLGKHIFKVLYTYVYY</sequence>
<feature type="compositionally biased region" description="Low complexity" evidence="1">
    <location>
        <begin position="657"/>
        <end position="671"/>
    </location>
</feature>
<evidence type="ECO:0000313" key="2">
    <source>
        <dbReference type="EMBL" id="GIQ79402.1"/>
    </source>
</evidence>
<feature type="compositionally biased region" description="Basic and acidic residues" evidence="1">
    <location>
        <begin position="672"/>
        <end position="690"/>
    </location>
</feature>
<organism evidence="2 3">
    <name type="scientific">Kipferlia bialata</name>
    <dbReference type="NCBI Taxonomy" id="797122"/>
    <lineage>
        <taxon>Eukaryota</taxon>
        <taxon>Metamonada</taxon>
        <taxon>Carpediemonas-like organisms</taxon>
        <taxon>Kipferlia</taxon>
    </lineage>
</organism>
<keyword evidence="3" id="KW-1185">Reference proteome</keyword>
<gene>
    <name evidence="2" type="ORF">KIPB_000045</name>
</gene>
<feature type="region of interest" description="Disordered" evidence="1">
    <location>
        <begin position="649"/>
        <end position="690"/>
    </location>
</feature>
<reference evidence="2 3" key="1">
    <citation type="journal article" date="2018" name="PLoS ONE">
        <title>The draft genome of Kipferlia bialata reveals reductive genome evolution in fornicate parasites.</title>
        <authorList>
            <person name="Tanifuji G."/>
            <person name="Takabayashi S."/>
            <person name="Kume K."/>
            <person name="Takagi M."/>
            <person name="Nakayama T."/>
            <person name="Kamikawa R."/>
            <person name="Inagaki Y."/>
            <person name="Hashimoto T."/>
        </authorList>
    </citation>
    <scope>NUCLEOTIDE SEQUENCE [LARGE SCALE GENOMIC DNA]</scope>
    <source>
        <strain evidence="2">NY0173</strain>
    </source>
</reference>
<dbReference type="OrthoDB" id="5986589at2759"/>
<accession>A0A9K3CNL8</accession>
<dbReference type="AlphaFoldDB" id="A0A9K3CNL8"/>
<name>A0A9K3CNL8_9EUKA</name>
<feature type="region of interest" description="Disordered" evidence="1">
    <location>
        <begin position="536"/>
        <end position="589"/>
    </location>
</feature>
<feature type="compositionally biased region" description="Low complexity" evidence="1">
    <location>
        <begin position="540"/>
        <end position="572"/>
    </location>
</feature>
<protein>
    <submittedName>
        <fullName evidence="2">Dynein heavy chain</fullName>
    </submittedName>
</protein>
<evidence type="ECO:0000256" key="1">
    <source>
        <dbReference type="SAM" id="MobiDB-lite"/>
    </source>
</evidence>
<dbReference type="Proteomes" id="UP000265618">
    <property type="component" value="Unassembled WGS sequence"/>
</dbReference>
<proteinExistence type="predicted"/>
<dbReference type="EMBL" id="BDIP01000003">
    <property type="protein sequence ID" value="GIQ79402.1"/>
    <property type="molecule type" value="Genomic_DNA"/>
</dbReference>